<dbReference type="PROSITE" id="PS50088">
    <property type="entry name" value="ANK_REPEAT"/>
    <property type="match status" value="3"/>
</dbReference>
<keyword evidence="5 13" id="KW-0812">Transmembrane</keyword>
<keyword evidence="4" id="KW-1052">Target cell membrane</keyword>
<dbReference type="PROSITE" id="PS50216">
    <property type="entry name" value="DHHC"/>
    <property type="match status" value="1"/>
</dbReference>
<dbReference type="InterPro" id="IPR001594">
    <property type="entry name" value="Palmitoyltrfase_DHHC"/>
</dbReference>
<evidence type="ECO:0000256" key="14">
    <source>
        <dbReference type="SAM" id="MobiDB-lite"/>
    </source>
</evidence>
<proteinExistence type="inferred from homology"/>
<comment type="catalytic activity">
    <reaction evidence="13">
        <text>L-cysteinyl-[protein] + hexadecanoyl-CoA = S-hexadecanoyl-L-cysteinyl-[protein] + CoA</text>
        <dbReference type="Rhea" id="RHEA:36683"/>
        <dbReference type="Rhea" id="RHEA-COMP:10131"/>
        <dbReference type="Rhea" id="RHEA-COMP:11032"/>
        <dbReference type="ChEBI" id="CHEBI:29950"/>
        <dbReference type="ChEBI" id="CHEBI:57287"/>
        <dbReference type="ChEBI" id="CHEBI:57379"/>
        <dbReference type="ChEBI" id="CHEBI:74151"/>
        <dbReference type="EC" id="2.3.1.225"/>
    </reaction>
</comment>
<dbReference type="Pfam" id="PF00023">
    <property type="entry name" value="Ank"/>
    <property type="match status" value="1"/>
</dbReference>
<name>A0A1Y3B2N1_EURMA</name>
<keyword evidence="8" id="KW-0638">Presynaptic neurotoxin</keyword>
<dbReference type="PRINTS" id="PR01415">
    <property type="entry name" value="ANKYRIN"/>
</dbReference>
<feature type="transmembrane region" description="Helical" evidence="13">
    <location>
        <begin position="532"/>
        <end position="551"/>
    </location>
</feature>
<protein>
    <recommendedName>
        <fullName evidence="13">Palmitoyltransferase</fullName>
        <ecNumber evidence="13">2.3.1.225</ecNumber>
    </recommendedName>
</protein>
<evidence type="ECO:0000256" key="3">
    <source>
        <dbReference type="ARBA" id="ARBA00022483"/>
    </source>
</evidence>
<keyword evidence="13 16" id="KW-0808">Transferase</keyword>
<dbReference type="Proteomes" id="UP000194236">
    <property type="component" value="Unassembled WGS sequence"/>
</dbReference>
<evidence type="ECO:0000256" key="1">
    <source>
        <dbReference type="ARBA" id="ARBA00004141"/>
    </source>
</evidence>
<dbReference type="GO" id="GO:0044218">
    <property type="term" value="C:other organism cell membrane"/>
    <property type="evidence" value="ECO:0007669"/>
    <property type="project" value="UniProtKB-KW"/>
</dbReference>
<evidence type="ECO:0000256" key="8">
    <source>
        <dbReference type="ARBA" id="ARBA00023028"/>
    </source>
</evidence>
<keyword evidence="10 13" id="KW-0472">Membrane</keyword>
<dbReference type="AlphaFoldDB" id="A0A1Y3B2N1"/>
<feature type="compositionally biased region" description="Basic and acidic residues" evidence="14">
    <location>
        <begin position="21"/>
        <end position="39"/>
    </location>
</feature>
<dbReference type="GO" id="GO:0044231">
    <property type="term" value="C:host cell presynaptic membrane"/>
    <property type="evidence" value="ECO:0007669"/>
    <property type="project" value="UniProtKB-KW"/>
</dbReference>
<accession>A0A1Y3B2N1</accession>
<comment type="domain">
    <text evidence="13">The DHHC domain is required for palmitoyltransferase activity.</text>
</comment>
<dbReference type="SMART" id="SM00248">
    <property type="entry name" value="ANK"/>
    <property type="match status" value="6"/>
</dbReference>
<feature type="non-terminal residue" evidence="16">
    <location>
        <position position="552"/>
    </location>
</feature>
<gene>
    <name evidence="16" type="ORF">BLA29_003316</name>
</gene>
<comment type="caution">
    <text evidence="16">The sequence shown here is derived from an EMBL/GenBank/DDBJ whole genome shotgun (WGS) entry which is preliminary data.</text>
</comment>
<evidence type="ECO:0000256" key="4">
    <source>
        <dbReference type="ARBA" id="ARBA00022537"/>
    </source>
</evidence>
<evidence type="ECO:0000256" key="7">
    <source>
        <dbReference type="ARBA" id="ARBA00022989"/>
    </source>
</evidence>
<keyword evidence="9 12" id="KW-0040">ANK repeat</keyword>
<dbReference type="Pfam" id="PF12796">
    <property type="entry name" value="Ank_2"/>
    <property type="match status" value="1"/>
</dbReference>
<evidence type="ECO:0000256" key="10">
    <source>
        <dbReference type="ARBA" id="ARBA00023136"/>
    </source>
</evidence>
<feature type="region of interest" description="Disordered" evidence="14">
    <location>
        <begin position="1"/>
        <end position="64"/>
    </location>
</feature>
<feature type="domain" description="Palmitoyltransferase DHHC" evidence="15">
    <location>
        <begin position="486"/>
        <end position="551"/>
    </location>
</feature>
<feature type="repeat" description="ANK" evidence="12">
    <location>
        <begin position="179"/>
        <end position="211"/>
    </location>
</feature>
<evidence type="ECO:0000256" key="5">
    <source>
        <dbReference type="ARBA" id="ARBA00022692"/>
    </source>
</evidence>
<dbReference type="OrthoDB" id="6781668at2759"/>
<dbReference type="EC" id="2.3.1.225" evidence="13"/>
<keyword evidence="7 13" id="KW-1133">Transmembrane helix</keyword>
<dbReference type="Pfam" id="PF01529">
    <property type="entry name" value="DHHC"/>
    <property type="match status" value="1"/>
</dbReference>
<evidence type="ECO:0000259" key="15">
    <source>
        <dbReference type="Pfam" id="PF01529"/>
    </source>
</evidence>
<keyword evidence="11" id="KW-1053">Target membrane</keyword>
<feature type="transmembrane region" description="Helical" evidence="13">
    <location>
        <begin position="381"/>
        <end position="399"/>
    </location>
</feature>
<dbReference type="PANTHER" id="PTHR24161:SF85">
    <property type="entry name" value="PALMITOYLTRANSFERASE HIP14"/>
    <property type="match status" value="1"/>
</dbReference>
<dbReference type="GO" id="GO:0006887">
    <property type="term" value="P:exocytosis"/>
    <property type="evidence" value="ECO:0007669"/>
    <property type="project" value="UniProtKB-KW"/>
</dbReference>
<dbReference type="PROSITE" id="PS50297">
    <property type="entry name" value="ANK_REP_REGION"/>
    <property type="match status" value="3"/>
</dbReference>
<dbReference type="InterPro" id="IPR036770">
    <property type="entry name" value="Ankyrin_rpt-contain_sf"/>
</dbReference>
<evidence type="ECO:0000313" key="16">
    <source>
        <dbReference type="EMBL" id="OTF75072.1"/>
    </source>
</evidence>
<dbReference type="EMBL" id="MUJZ01043840">
    <property type="protein sequence ID" value="OTF75072.1"/>
    <property type="molecule type" value="Genomic_DNA"/>
</dbReference>
<keyword evidence="13" id="KW-0012">Acyltransferase</keyword>
<dbReference type="InterPro" id="IPR002110">
    <property type="entry name" value="Ankyrin_rpt"/>
</dbReference>
<dbReference type="SUPFAM" id="SSF48403">
    <property type="entry name" value="Ankyrin repeat"/>
    <property type="match status" value="1"/>
</dbReference>
<dbReference type="PANTHER" id="PTHR24161">
    <property type="entry name" value="ANK_REP_REGION DOMAIN-CONTAINING PROTEIN-RELATED"/>
    <property type="match status" value="1"/>
</dbReference>
<keyword evidence="8" id="KW-0800">Toxin</keyword>
<comment type="similarity">
    <text evidence="13">Belongs to the DHHC palmitoyltransferase family.</text>
</comment>
<reference evidence="16 17" key="1">
    <citation type="submission" date="2017-03" db="EMBL/GenBank/DDBJ databases">
        <title>Genome Survey of Euroglyphus maynei.</title>
        <authorList>
            <person name="Arlian L.G."/>
            <person name="Morgan M.S."/>
            <person name="Rider S.D."/>
        </authorList>
    </citation>
    <scope>NUCLEOTIDE SEQUENCE [LARGE SCALE GENOMIC DNA]</scope>
    <source>
        <strain evidence="16">Arlian Lab</strain>
        <tissue evidence="16">Whole body</tissue>
    </source>
</reference>
<feature type="repeat" description="ANK" evidence="12">
    <location>
        <begin position="146"/>
        <end position="178"/>
    </location>
</feature>
<evidence type="ECO:0000256" key="2">
    <source>
        <dbReference type="ARBA" id="ARBA00004175"/>
    </source>
</evidence>
<evidence type="ECO:0000256" key="9">
    <source>
        <dbReference type="ARBA" id="ARBA00023043"/>
    </source>
</evidence>
<dbReference type="Pfam" id="PF13857">
    <property type="entry name" value="Ank_5"/>
    <property type="match status" value="1"/>
</dbReference>
<evidence type="ECO:0000313" key="17">
    <source>
        <dbReference type="Proteomes" id="UP000194236"/>
    </source>
</evidence>
<comment type="subcellular location">
    <subcellularLocation>
        <location evidence="1">Membrane</location>
        <topology evidence="1">Multi-pass membrane protein</topology>
    </subcellularLocation>
    <subcellularLocation>
        <location evidence="2">Target cell membrane</location>
    </subcellularLocation>
</comment>
<keyword evidence="17" id="KW-1185">Reference proteome</keyword>
<dbReference type="GO" id="GO:0019706">
    <property type="term" value="F:protein-cysteine S-palmitoyltransferase activity"/>
    <property type="evidence" value="ECO:0007669"/>
    <property type="project" value="UniProtKB-EC"/>
</dbReference>
<feature type="repeat" description="ANK" evidence="12">
    <location>
        <begin position="266"/>
        <end position="298"/>
    </location>
</feature>
<evidence type="ECO:0000256" key="12">
    <source>
        <dbReference type="PROSITE-ProRule" id="PRU00023"/>
    </source>
</evidence>
<evidence type="ECO:0000256" key="6">
    <source>
        <dbReference type="ARBA" id="ARBA00022737"/>
    </source>
</evidence>
<keyword evidence="8" id="KW-0528">Neurotoxin</keyword>
<evidence type="ECO:0000256" key="13">
    <source>
        <dbReference type="RuleBase" id="RU079119"/>
    </source>
</evidence>
<evidence type="ECO:0000256" key="11">
    <source>
        <dbReference type="ARBA" id="ARBA00023298"/>
    </source>
</evidence>
<organism evidence="16 17">
    <name type="scientific">Euroglyphus maynei</name>
    <name type="common">Mayne's house dust mite</name>
    <dbReference type="NCBI Taxonomy" id="6958"/>
    <lineage>
        <taxon>Eukaryota</taxon>
        <taxon>Metazoa</taxon>
        <taxon>Ecdysozoa</taxon>
        <taxon>Arthropoda</taxon>
        <taxon>Chelicerata</taxon>
        <taxon>Arachnida</taxon>
        <taxon>Acari</taxon>
        <taxon>Acariformes</taxon>
        <taxon>Sarcoptiformes</taxon>
        <taxon>Astigmata</taxon>
        <taxon>Psoroptidia</taxon>
        <taxon>Analgoidea</taxon>
        <taxon>Pyroglyphidae</taxon>
        <taxon>Pyroglyphinae</taxon>
        <taxon>Euroglyphus</taxon>
    </lineage>
</organism>
<sequence length="552" mass="62894">MNPKNDHGSMNDSNTNLLGDDGDKIENKIDKLFEIHSENESTDNDSHSSSTPQPTIPLPPPAHNLIAAEPSEQHSNDDITTEIVRATQYGNLDLCQKIIDSGRYDVNQRDHENVTLLHWASINNRLELVNYFICKGAVVDAIGGDLQSTALHWATRQGHLPMVVLLMQHRADPSLLDGDGYNALHLAAQFGHTSIVAYFIAKGQDIDAPDSNGMTALMWSSFRNNSYVLIAVSFSNCKYSFPIRCRIDPTQLLIILGANLSLTDRNRNTALHRAVLARNPIAVSLLLKHGSNCNLKNIAGDTPIEMSVKFHAKFIHSLFVEHQKQIEAKQPLARIKIAPNTEIRVPKLRDPQFRHYVMALTPFIYYYLFGKLCESDLMLSSKALLLMMLVGLLYLLIRYTFDVKQLNVLAISLYLSTKIWLYITFFQYFLFVLSPIELFTFILCSTGLFYSFYRCYYSDPGYISNIREEQVKTIIELAEHEGFDPSWFCSTCLIRKPTRSKHCSLCNRCVARFDHHCPWIGNCVGYRNHKYFIWYLATLSMTLFCYLVATIH</sequence>
<keyword evidence="6" id="KW-0677">Repeat</keyword>
<dbReference type="Gene3D" id="1.25.40.20">
    <property type="entry name" value="Ankyrin repeat-containing domain"/>
    <property type="match status" value="1"/>
</dbReference>
<dbReference type="GO" id="GO:0016020">
    <property type="term" value="C:membrane"/>
    <property type="evidence" value="ECO:0007669"/>
    <property type="project" value="UniProtKB-SubCell"/>
</dbReference>
<keyword evidence="3" id="KW-0268">Exocytosis</keyword>